<accession>A0A9P0D0C0</accession>
<dbReference type="AlphaFoldDB" id="A0A9P0D0C0"/>
<dbReference type="GO" id="GO:1902936">
    <property type="term" value="F:phosphatidylinositol bisphosphate binding"/>
    <property type="evidence" value="ECO:0007669"/>
    <property type="project" value="TreeGrafter"/>
</dbReference>
<evidence type="ECO:0000259" key="1">
    <source>
        <dbReference type="SMART" id="SM00516"/>
    </source>
</evidence>
<dbReference type="PANTHER" id="PTHR10174">
    <property type="entry name" value="ALPHA-TOCOPHEROL TRANSFER PROTEIN-RELATED"/>
    <property type="match status" value="1"/>
</dbReference>
<evidence type="ECO:0000313" key="3">
    <source>
        <dbReference type="Proteomes" id="UP001153636"/>
    </source>
</evidence>
<name>A0A9P0D0C0_9CUCU</name>
<proteinExistence type="predicted"/>
<dbReference type="SUPFAM" id="SSF52087">
    <property type="entry name" value="CRAL/TRIO domain"/>
    <property type="match status" value="1"/>
</dbReference>
<dbReference type="InterPro" id="IPR036865">
    <property type="entry name" value="CRAL-TRIO_dom_sf"/>
</dbReference>
<dbReference type="GO" id="GO:0016020">
    <property type="term" value="C:membrane"/>
    <property type="evidence" value="ECO:0007669"/>
    <property type="project" value="TreeGrafter"/>
</dbReference>
<dbReference type="InterPro" id="IPR001251">
    <property type="entry name" value="CRAL-TRIO_dom"/>
</dbReference>
<dbReference type="EMBL" id="OV651818">
    <property type="protein sequence ID" value="CAH1111797.1"/>
    <property type="molecule type" value="Genomic_DNA"/>
</dbReference>
<sequence length="297" mass="34779">MSITENLKGNTIFGFRASNHQIDLKAKYIKLSEKHKLNEKCIPILSNELVTIFLLSCSNDINHTKKTIENYYKIKQLAPVLFNDRNTDSEEFQLTVNTSAFAPIHWIENNTVIIYCKMLDTNYRNCYMDQQLKVGIMTIDSIIAEYAPKDFIIIQDVKGIGMMHLTRVKLHLLKIFFNYIQEALPLQLKAVHYINANYALKQFISIAKCFIKAELFNKITFHSGFDDLHDFIPIEYIPSNFNGHLVSIEELQRDSVRRLRDMQTFWDAEEAMRKQCITKNDNRRLNKSVEDEIQIEQ</sequence>
<reference evidence="2" key="1">
    <citation type="submission" date="2022-01" db="EMBL/GenBank/DDBJ databases">
        <authorList>
            <person name="King R."/>
        </authorList>
    </citation>
    <scope>NUCLEOTIDE SEQUENCE</scope>
</reference>
<dbReference type="Gene3D" id="3.40.525.10">
    <property type="entry name" value="CRAL-TRIO lipid binding domain"/>
    <property type="match status" value="1"/>
</dbReference>
<feature type="domain" description="CRAL-TRIO" evidence="1">
    <location>
        <begin position="96"/>
        <end position="246"/>
    </location>
</feature>
<evidence type="ECO:0000313" key="2">
    <source>
        <dbReference type="EMBL" id="CAH1111797.1"/>
    </source>
</evidence>
<dbReference type="PANTHER" id="PTHR10174:SF213">
    <property type="entry name" value="CRAL-TRIO DOMAIN-CONTAINING PROTEIN"/>
    <property type="match status" value="1"/>
</dbReference>
<dbReference type="SMART" id="SM00516">
    <property type="entry name" value="SEC14"/>
    <property type="match status" value="1"/>
</dbReference>
<dbReference type="Proteomes" id="UP001153636">
    <property type="component" value="Chromosome 6"/>
</dbReference>
<keyword evidence="3" id="KW-1185">Reference proteome</keyword>
<organism evidence="2 3">
    <name type="scientific">Psylliodes chrysocephalus</name>
    <dbReference type="NCBI Taxonomy" id="3402493"/>
    <lineage>
        <taxon>Eukaryota</taxon>
        <taxon>Metazoa</taxon>
        <taxon>Ecdysozoa</taxon>
        <taxon>Arthropoda</taxon>
        <taxon>Hexapoda</taxon>
        <taxon>Insecta</taxon>
        <taxon>Pterygota</taxon>
        <taxon>Neoptera</taxon>
        <taxon>Endopterygota</taxon>
        <taxon>Coleoptera</taxon>
        <taxon>Polyphaga</taxon>
        <taxon>Cucujiformia</taxon>
        <taxon>Chrysomeloidea</taxon>
        <taxon>Chrysomelidae</taxon>
        <taxon>Galerucinae</taxon>
        <taxon>Alticini</taxon>
        <taxon>Psylliodes</taxon>
    </lineage>
</organism>
<gene>
    <name evidence="2" type="ORF">PSYICH_LOCUS12857</name>
</gene>
<dbReference type="Pfam" id="PF00650">
    <property type="entry name" value="CRAL_TRIO"/>
    <property type="match status" value="1"/>
</dbReference>
<protein>
    <recommendedName>
        <fullName evidence="1">CRAL-TRIO domain-containing protein</fullName>
    </recommendedName>
</protein>
<dbReference type="CDD" id="cd00170">
    <property type="entry name" value="SEC14"/>
    <property type="match status" value="1"/>
</dbReference>
<dbReference type="OrthoDB" id="1434354at2759"/>